<comment type="caution">
    <text evidence="1">The sequence shown here is derived from an EMBL/GenBank/DDBJ whole genome shotgun (WGS) entry which is preliminary data.</text>
</comment>
<organism evidence="1 2">
    <name type="scientific">Mycena pura</name>
    <dbReference type="NCBI Taxonomy" id="153505"/>
    <lineage>
        <taxon>Eukaryota</taxon>
        <taxon>Fungi</taxon>
        <taxon>Dikarya</taxon>
        <taxon>Basidiomycota</taxon>
        <taxon>Agaricomycotina</taxon>
        <taxon>Agaricomycetes</taxon>
        <taxon>Agaricomycetidae</taxon>
        <taxon>Agaricales</taxon>
        <taxon>Marasmiineae</taxon>
        <taxon>Mycenaceae</taxon>
        <taxon>Mycena</taxon>
    </lineage>
</organism>
<sequence>MKAVKRDANLMATCTPHALGGCLELRTKDPGLFDDVLKLAKGNSLGAQLKLDAKAMEEIRKMAEKLAPLRPGRPSKKHKVDATQAQLPVVAIRAAGAQKRSENIAKLQAQADHLIMQLICVCGMSPNILRAPQWAQLMNTLNPNYQVTSETTFVDKYIPQEAAFVRDEQIKLLREEWYLTLTFDGGT</sequence>
<accession>A0AAD7E2G0</accession>
<dbReference type="AlphaFoldDB" id="A0AAD7E2G0"/>
<gene>
    <name evidence="1" type="ORF">GGX14DRAFT_651030</name>
</gene>
<dbReference type="Proteomes" id="UP001219525">
    <property type="component" value="Unassembled WGS sequence"/>
</dbReference>
<protein>
    <submittedName>
        <fullName evidence="1">Uncharacterized protein</fullName>
    </submittedName>
</protein>
<keyword evidence="2" id="KW-1185">Reference proteome</keyword>
<proteinExistence type="predicted"/>
<name>A0AAD7E2G0_9AGAR</name>
<dbReference type="EMBL" id="JARJCW010000005">
    <property type="protein sequence ID" value="KAJ7224557.1"/>
    <property type="molecule type" value="Genomic_DNA"/>
</dbReference>
<dbReference type="PROSITE" id="PS51257">
    <property type="entry name" value="PROKAR_LIPOPROTEIN"/>
    <property type="match status" value="1"/>
</dbReference>
<evidence type="ECO:0000313" key="1">
    <source>
        <dbReference type="EMBL" id="KAJ7224557.1"/>
    </source>
</evidence>
<evidence type="ECO:0000313" key="2">
    <source>
        <dbReference type="Proteomes" id="UP001219525"/>
    </source>
</evidence>
<reference evidence="1" key="1">
    <citation type="submission" date="2023-03" db="EMBL/GenBank/DDBJ databases">
        <title>Massive genome expansion in bonnet fungi (Mycena s.s.) driven by repeated elements and novel gene families across ecological guilds.</title>
        <authorList>
            <consortium name="Lawrence Berkeley National Laboratory"/>
            <person name="Harder C.B."/>
            <person name="Miyauchi S."/>
            <person name="Viragh M."/>
            <person name="Kuo A."/>
            <person name="Thoen E."/>
            <person name="Andreopoulos B."/>
            <person name="Lu D."/>
            <person name="Skrede I."/>
            <person name="Drula E."/>
            <person name="Henrissat B."/>
            <person name="Morin E."/>
            <person name="Kohler A."/>
            <person name="Barry K."/>
            <person name="LaButti K."/>
            <person name="Morin E."/>
            <person name="Salamov A."/>
            <person name="Lipzen A."/>
            <person name="Mereny Z."/>
            <person name="Hegedus B."/>
            <person name="Baldrian P."/>
            <person name="Stursova M."/>
            <person name="Weitz H."/>
            <person name="Taylor A."/>
            <person name="Grigoriev I.V."/>
            <person name="Nagy L.G."/>
            <person name="Martin F."/>
            <person name="Kauserud H."/>
        </authorList>
    </citation>
    <scope>NUCLEOTIDE SEQUENCE</scope>
    <source>
        <strain evidence="1">9144</strain>
    </source>
</reference>